<protein>
    <recommendedName>
        <fullName evidence="3">Addiction module toxin RelE</fullName>
    </recommendedName>
</protein>
<dbReference type="InterPro" id="IPR009241">
    <property type="entry name" value="HigB-like"/>
</dbReference>
<dbReference type="EMBL" id="MFVE01000002">
    <property type="protein sequence ID" value="OGI95723.1"/>
    <property type="molecule type" value="Genomic_DNA"/>
</dbReference>
<proteinExistence type="predicted"/>
<gene>
    <name evidence="1" type="ORF">A2917_00165</name>
</gene>
<dbReference type="STRING" id="1801780.A2917_00165"/>
<sequence length="102" mass="11711">MEIRNFSTDVDKFLESLEEITRSKVSKVLHMLIMVGNEIEMPYSKSLGGGLFELRISGKVPIRIIYCFHENCAILLHAFAKKTDRIAKRELDLAKRRQTAIS</sequence>
<evidence type="ECO:0000313" key="1">
    <source>
        <dbReference type="EMBL" id="OGI95723.1"/>
    </source>
</evidence>
<evidence type="ECO:0008006" key="3">
    <source>
        <dbReference type="Google" id="ProtNLM"/>
    </source>
</evidence>
<name>A0A1F6XNR1_9BACT</name>
<evidence type="ECO:0000313" key="2">
    <source>
        <dbReference type="Proteomes" id="UP000178104"/>
    </source>
</evidence>
<reference evidence="1 2" key="1">
    <citation type="journal article" date="2016" name="Nat. Commun.">
        <title>Thousands of microbial genomes shed light on interconnected biogeochemical processes in an aquifer system.</title>
        <authorList>
            <person name="Anantharaman K."/>
            <person name="Brown C.T."/>
            <person name="Hug L.A."/>
            <person name="Sharon I."/>
            <person name="Castelle C.J."/>
            <person name="Probst A.J."/>
            <person name="Thomas B.C."/>
            <person name="Singh A."/>
            <person name="Wilkins M.J."/>
            <person name="Karaoz U."/>
            <person name="Brodie E.L."/>
            <person name="Williams K.H."/>
            <person name="Hubbard S.S."/>
            <person name="Banfield J.F."/>
        </authorList>
    </citation>
    <scope>NUCLEOTIDE SEQUENCE [LARGE SCALE GENOMIC DNA]</scope>
</reference>
<dbReference type="Proteomes" id="UP000178104">
    <property type="component" value="Unassembled WGS sequence"/>
</dbReference>
<organism evidence="1 2">
    <name type="scientific">Candidatus Nomurabacteria bacterium RIFCSPLOWO2_01_FULL_42_17</name>
    <dbReference type="NCBI Taxonomy" id="1801780"/>
    <lineage>
        <taxon>Bacteria</taxon>
        <taxon>Candidatus Nomuraibacteriota</taxon>
    </lineage>
</organism>
<comment type="caution">
    <text evidence="1">The sequence shown here is derived from an EMBL/GenBank/DDBJ whole genome shotgun (WGS) entry which is preliminary data.</text>
</comment>
<dbReference type="Pfam" id="PF05973">
    <property type="entry name" value="Gp49"/>
    <property type="match status" value="1"/>
</dbReference>
<accession>A0A1F6XNR1</accession>
<dbReference type="AlphaFoldDB" id="A0A1F6XNR1"/>